<organism evidence="1 2">
    <name type="scientific">Intestinicryptomonas porci</name>
    <dbReference type="NCBI Taxonomy" id="2926320"/>
    <lineage>
        <taxon>Bacteria</taxon>
        <taxon>Pseudomonadati</taxon>
        <taxon>Verrucomicrobiota</taxon>
        <taxon>Opitutia</taxon>
        <taxon>Opitutales</taxon>
        <taxon>Intestinicryptomonaceae</taxon>
        <taxon>Intestinicryptomonas</taxon>
    </lineage>
</organism>
<evidence type="ECO:0008006" key="3">
    <source>
        <dbReference type="Google" id="ProtNLM"/>
    </source>
</evidence>
<dbReference type="EMBL" id="JALBUT010000007">
    <property type="protein sequence ID" value="MDX8415814.1"/>
    <property type="molecule type" value="Genomic_DNA"/>
</dbReference>
<name>A0ABU4WK95_9BACT</name>
<protein>
    <recommendedName>
        <fullName evidence="3">Secreted protein</fullName>
    </recommendedName>
</protein>
<sequence>MGGGIALARHPLFLLMEKTFKLRTACALLVFSLIVKGSGMRVEEVEKNGGKEDGSPTMPLMLFSFYRVIRSWR</sequence>
<dbReference type="RefSeq" id="WP_370397266.1">
    <property type="nucleotide sequence ID" value="NZ_JALBUT010000007.1"/>
</dbReference>
<evidence type="ECO:0000313" key="2">
    <source>
        <dbReference type="Proteomes" id="UP001275932"/>
    </source>
</evidence>
<dbReference type="Proteomes" id="UP001275932">
    <property type="component" value="Unassembled WGS sequence"/>
</dbReference>
<feature type="non-terminal residue" evidence="1">
    <location>
        <position position="73"/>
    </location>
</feature>
<gene>
    <name evidence="1" type="ORF">MOX91_06460</name>
</gene>
<accession>A0ABU4WK95</accession>
<reference evidence="1 2" key="1">
    <citation type="submission" date="2022-03" db="EMBL/GenBank/DDBJ databases">
        <title>Novel taxa within the pig intestine.</title>
        <authorList>
            <person name="Wylensek D."/>
            <person name="Bishof K."/>
            <person name="Afrizal A."/>
            <person name="Clavel T."/>
        </authorList>
    </citation>
    <scope>NUCLEOTIDE SEQUENCE [LARGE SCALE GENOMIC DNA]</scope>
    <source>
        <strain evidence="1 2">CLA-KB-P66</strain>
    </source>
</reference>
<evidence type="ECO:0000313" key="1">
    <source>
        <dbReference type="EMBL" id="MDX8415814.1"/>
    </source>
</evidence>
<keyword evidence="2" id="KW-1185">Reference proteome</keyword>
<proteinExistence type="predicted"/>
<comment type="caution">
    <text evidence="1">The sequence shown here is derived from an EMBL/GenBank/DDBJ whole genome shotgun (WGS) entry which is preliminary data.</text>
</comment>